<dbReference type="Pfam" id="PF01381">
    <property type="entry name" value="HTH_3"/>
    <property type="match status" value="1"/>
</dbReference>
<dbReference type="Pfam" id="PF12900">
    <property type="entry name" value="Pyridox_ox_2"/>
    <property type="match status" value="1"/>
</dbReference>
<organism evidence="2 3">
    <name type="scientific">Nonomuraea maheshkhaliensis</name>
    <dbReference type="NCBI Taxonomy" id="419590"/>
    <lineage>
        <taxon>Bacteria</taxon>
        <taxon>Bacillati</taxon>
        <taxon>Actinomycetota</taxon>
        <taxon>Actinomycetes</taxon>
        <taxon>Streptosporangiales</taxon>
        <taxon>Streptosporangiaceae</taxon>
        <taxon>Nonomuraea</taxon>
    </lineage>
</organism>
<evidence type="ECO:0000313" key="2">
    <source>
        <dbReference type="EMBL" id="GAA1636174.1"/>
    </source>
</evidence>
<dbReference type="InterPro" id="IPR010982">
    <property type="entry name" value="Lambda_DNA-bd_dom_sf"/>
</dbReference>
<proteinExistence type="predicted"/>
<dbReference type="Proteomes" id="UP001500064">
    <property type="component" value="Unassembled WGS sequence"/>
</dbReference>
<evidence type="ECO:0000259" key="1">
    <source>
        <dbReference type="PROSITE" id="PS50943"/>
    </source>
</evidence>
<gene>
    <name evidence="2" type="ORF">GCM10009733_036680</name>
</gene>
<feature type="domain" description="HTH cro/C1-type" evidence="1">
    <location>
        <begin position="29"/>
        <end position="83"/>
    </location>
</feature>
<dbReference type="InterPro" id="IPR012349">
    <property type="entry name" value="Split_barrel_FMN-bd"/>
</dbReference>
<dbReference type="Gene3D" id="2.30.110.10">
    <property type="entry name" value="Electron Transport, Fmn-binding Protein, Chain A"/>
    <property type="match status" value="1"/>
</dbReference>
<reference evidence="3" key="1">
    <citation type="journal article" date="2019" name="Int. J. Syst. Evol. Microbiol.">
        <title>The Global Catalogue of Microorganisms (GCM) 10K type strain sequencing project: providing services to taxonomists for standard genome sequencing and annotation.</title>
        <authorList>
            <consortium name="The Broad Institute Genomics Platform"/>
            <consortium name="The Broad Institute Genome Sequencing Center for Infectious Disease"/>
            <person name="Wu L."/>
            <person name="Ma J."/>
        </authorList>
    </citation>
    <scope>NUCLEOTIDE SEQUENCE [LARGE SCALE GENOMIC DNA]</scope>
    <source>
        <strain evidence="3">JCM 13929</strain>
    </source>
</reference>
<comment type="caution">
    <text evidence="2">The sequence shown here is derived from an EMBL/GenBank/DDBJ whole genome shotgun (WGS) entry which is preliminary data.</text>
</comment>
<dbReference type="EMBL" id="BAAAMU010000023">
    <property type="protein sequence ID" value="GAA1636174.1"/>
    <property type="molecule type" value="Genomic_DNA"/>
</dbReference>
<dbReference type="SMART" id="SM00530">
    <property type="entry name" value="HTH_XRE"/>
    <property type="match status" value="1"/>
</dbReference>
<accession>A0ABP4R6B8</accession>
<name>A0ABP4R6B8_9ACTN</name>
<sequence length="233" mass="25397">MMAAEPWIAPSHVGSSVGMASTGDFGRRIIHKRERLGLTREEVAERANMSAGFVNYLEENPDVPDTGTLIGLASALETTVEDLLGGVRNRPPDRDPTITGPVLEVLEPDECLSLVAPGGIGRIAFDSSYGPTVLPVNYKLHQGSIIFRTAYGGPMDQDLRAGVKGVEIKIGFEVDRIDQVRHEGWSVLIQGPAHHLTFDEVPEIMLTPWAGGDRELYIRIVPDQISGRRVHGL</sequence>
<dbReference type="PROSITE" id="PS50943">
    <property type="entry name" value="HTH_CROC1"/>
    <property type="match status" value="1"/>
</dbReference>
<evidence type="ECO:0000313" key="3">
    <source>
        <dbReference type="Proteomes" id="UP001500064"/>
    </source>
</evidence>
<dbReference type="SUPFAM" id="SSF50475">
    <property type="entry name" value="FMN-binding split barrel"/>
    <property type="match status" value="1"/>
</dbReference>
<dbReference type="SUPFAM" id="SSF47413">
    <property type="entry name" value="lambda repressor-like DNA-binding domains"/>
    <property type="match status" value="1"/>
</dbReference>
<dbReference type="Gene3D" id="1.10.260.40">
    <property type="entry name" value="lambda repressor-like DNA-binding domains"/>
    <property type="match status" value="1"/>
</dbReference>
<dbReference type="InterPro" id="IPR024747">
    <property type="entry name" value="Pyridox_Oxase-rel"/>
</dbReference>
<dbReference type="CDD" id="cd00093">
    <property type="entry name" value="HTH_XRE"/>
    <property type="match status" value="1"/>
</dbReference>
<dbReference type="InterPro" id="IPR001387">
    <property type="entry name" value="Cro/C1-type_HTH"/>
</dbReference>
<keyword evidence="3" id="KW-1185">Reference proteome</keyword>
<protein>
    <recommendedName>
        <fullName evidence="1">HTH cro/C1-type domain-containing protein</fullName>
    </recommendedName>
</protein>